<dbReference type="InterPro" id="IPR027886">
    <property type="entry name" value="SPMIP4"/>
</dbReference>
<keyword evidence="3" id="KW-1185">Reference proteome</keyword>
<dbReference type="PANTHER" id="PTHR31393">
    <property type="entry name" value="C5ORF31"/>
    <property type="match status" value="1"/>
</dbReference>
<evidence type="ECO:0000256" key="1">
    <source>
        <dbReference type="SAM" id="MobiDB-lite"/>
    </source>
</evidence>
<organism evidence="2 3">
    <name type="scientific">Charadrius vociferus</name>
    <name type="common">Killdeer</name>
    <name type="synonym">Aegialitis vocifera</name>
    <dbReference type="NCBI Taxonomy" id="50402"/>
    <lineage>
        <taxon>Eukaryota</taxon>
        <taxon>Metazoa</taxon>
        <taxon>Chordata</taxon>
        <taxon>Craniata</taxon>
        <taxon>Vertebrata</taxon>
        <taxon>Euteleostomi</taxon>
        <taxon>Archelosauria</taxon>
        <taxon>Archosauria</taxon>
        <taxon>Dinosauria</taxon>
        <taxon>Saurischia</taxon>
        <taxon>Theropoda</taxon>
        <taxon>Coelurosauria</taxon>
        <taxon>Aves</taxon>
        <taxon>Neognathae</taxon>
        <taxon>Neoaves</taxon>
        <taxon>Charadriiformes</taxon>
        <taxon>Charadriidae</taxon>
        <taxon>Charadrius</taxon>
    </lineage>
</organism>
<dbReference type="STRING" id="50402.A0A0A0A6X2"/>
<reference evidence="3" key="1">
    <citation type="journal article" date="2014" name="Science">
        <title>Comparative genomics reveals insights into avian genome evolution and adaptation.</title>
        <authorList>
            <consortium name="Avian Genome Consortium"/>
            <person name="Zhang G."/>
            <person name="Li C."/>
            <person name="Li Q."/>
            <person name="Li B."/>
            <person name="Larkin D.M."/>
            <person name="Lee C."/>
            <person name="Storz J.F."/>
            <person name="Antunes A."/>
            <person name="Greenwold M.J."/>
            <person name="Meredith R.W."/>
            <person name="Odeen A."/>
            <person name="Cui J."/>
            <person name="Zhou Q."/>
            <person name="Xu L."/>
            <person name="Pan H."/>
            <person name="Wang Z."/>
            <person name="Jin L."/>
            <person name="Zhang P."/>
            <person name="Hu H."/>
            <person name="Yang W."/>
            <person name="Hu J."/>
            <person name="Xiao J."/>
            <person name="Yang Z."/>
            <person name="Liu Y."/>
            <person name="Xie Q."/>
            <person name="Yu H."/>
            <person name="Lian J."/>
            <person name="Wen P."/>
            <person name="Zhang F."/>
            <person name="Li H."/>
            <person name="Zeng Y."/>
            <person name="Xiong Z."/>
            <person name="Liu S."/>
            <person name="Zhou L."/>
            <person name="Huang Z."/>
            <person name="An N."/>
            <person name="Wang J."/>
            <person name="Zheng Q."/>
            <person name="Xiong Y."/>
            <person name="Wang G."/>
            <person name="Wang B."/>
            <person name="Wang J."/>
            <person name="Fan Y."/>
            <person name="da Fonseca R.R."/>
            <person name="Alfaro-Nunez A."/>
            <person name="Schubert M."/>
            <person name="Orlando L."/>
            <person name="Mourier T."/>
            <person name="Howard J.T."/>
            <person name="Ganapathy G."/>
            <person name="Pfenning A."/>
            <person name="Whitney O."/>
            <person name="Rivas M.V."/>
            <person name="Hara E."/>
            <person name="Smith J."/>
            <person name="Farre M."/>
            <person name="Narayan J."/>
            <person name="Slavov G."/>
            <person name="Romanov M.N."/>
            <person name="Borges R."/>
            <person name="Machado J.P."/>
            <person name="Khan I."/>
            <person name="Springer M.S."/>
            <person name="Gatesy J."/>
            <person name="Hoffmann F.G."/>
            <person name="Opazo J.C."/>
            <person name="Hastad O."/>
            <person name="Sawyer R.H."/>
            <person name="Kim H."/>
            <person name="Kim K.W."/>
            <person name="Kim H.J."/>
            <person name="Cho S."/>
            <person name="Li N."/>
            <person name="Huang Y."/>
            <person name="Bruford M.W."/>
            <person name="Zhan X."/>
            <person name="Dixon A."/>
            <person name="Bertelsen M.F."/>
            <person name="Derryberry E."/>
            <person name="Warren W."/>
            <person name="Wilson R.K."/>
            <person name="Li S."/>
            <person name="Ray D.A."/>
            <person name="Green R.E."/>
            <person name="O'Brien S.J."/>
            <person name="Griffin D."/>
            <person name="Johnson W.E."/>
            <person name="Haussler D."/>
            <person name="Ryder O.A."/>
            <person name="Willerslev E."/>
            <person name="Graves G.R."/>
            <person name="Alstrom P."/>
            <person name="Fjeldsa J."/>
            <person name="Mindell D.P."/>
            <person name="Edwards S.V."/>
            <person name="Braun E.L."/>
            <person name="Rahbek C."/>
            <person name="Burt D.W."/>
            <person name="Houde P."/>
            <person name="Zhang Y."/>
            <person name="Yang H."/>
            <person name="Wang J."/>
            <person name="Jarvis E.D."/>
            <person name="Gilbert M.T."/>
            <person name="Wang J."/>
        </authorList>
    </citation>
    <scope>NUCLEOTIDE SEQUENCE [LARGE SCALE GENOMIC DNA]</scope>
</reference>
<evidence type="ECO:0000313" key="2">
    <source>
        <dbReference type="EMBL" id="KGL88740.1"/>
    </source>
</evidence>
<dbReference type="Pfam" id="PF15093">
    <property type="entry name" value="SPMIP4-like"/>
    <property type="match status" value="1"/>
</dbReference>
<dbReference type="GO" id="GO:0005813">
    <property type="term" value="C:centrosome"/>
    <property type="evidence" value="ECO:0007669"/>
    <property type="project" value="TreeGrafter"/>
</dbReference>
<gene>
    <name evidence="2" type="ORF">N301_06461</name>
</gene>
<feature type="non-terminal residue" evidence="2">
    <location>
        <position position="574"/>
    </location>
</feature>
<accession>A0A0A0A6X2</accession>
<name>A0A0A0A6X2_CHAVO</name>
<proteinExistence type="predicted"/>
<evidence type="ECO:0000313" key="3">
    <source>
        <dbReference type="Proteomes" id="UP000053858"/>
    </source>
</evidence>
<dbReference type="PANTHER" id="PTHR31393:SF2">
    <property type="entry name" value="CHROMOSOME 7 OPEN READING FRAME 31"/>
    <property type="match status" value="1"/>
</dbReference>
<dbReference type="AlphaFoldDB" id="A0A0A0A6X2"/>
<dbReference type="Proteomes" id="UP000053858">
    <property type="component" value="Unassembled WGS sequence"/>
</dbReference>
<feature type="non-terminal residue" evidence="2">
    <location>
        <position position="1"/>
    </location>
</feature>
<feature type="region of interest" description="Disordered" evidence="1">
    <location>
        <begin position="159"/>
        <end position="178"/>
    </location>
</feature>
<dbReference type="EMBL" id="KL870623">
    <property type="protein sequence ID" value="KGL88740.1"/>
    <property type="molecule type" value="Genomic_DNA"/>
</dbReference>
<sequence>YREIEGNEILSRTFESNEVLTPLQIPSRPTVSQDRYKEFREAFHCCKLPWGAEREHGGIALPVFPEDHRAKKKSPRTFIKVHQHYGSGVDPWPRVLPTEQHCDITQLKNSDMYMNDELLHKPPDSLAKPLCLPFPTSHPYQTHISRYAVFPNFRSPEDRDTGIDASSHQPFHPNIPTKPFDAVVLRKTRGNPYRHEVVSIPSDSQKAAVHWPGQDIYFQLPKIAEQKGQTYYPNPPKIVAPNSTFKELEHNLSSRTANMLRNTERALGITTYNRDFTGRGPMNPLILDNYYMKAVGRLTGELGEDMELVSTVFTKNLMLPPQVILARAFIVHSSFIKSNSKLPRWQGSNKCLGCFPLPGRPLTEPFHYLSQVRPLEGRTARLLQGRRPRESILQEQQSSNQKWDVSQEQTTLPQTCYQKVHYLDTRPQKNKLQKITDTLQTEALYREQLSGRPELESLPKSACSLSCKDFGLTHLDQNTVWEENPVSLSKPGLPLDVKSEESRMLSYKLCHEEACQSAWRPEDGSRETALPEWIPSCEVPQRQTALLELQHSFSKTAAQQCFHDSIRGETNDLR</sequence>
<protein>
    <submittedName>
        <fullName evidence="2">Uncharacterized protein C7orf31</fullName>
    </submittedName>
</protein>